<accession>A0A3N3ZTG4</accession>
<dbReference type="RefSeq" id="WP_123823479.1">
    <property type="nucleotide sequence ID" value="NZ_RKMF01000001.1"/>
</dbReference>
<keyword evidence="2" id="KW-0472">Membrane</keyword>
<feature type="domain" description="Putative Flp pilus-assembly TadG-like N-terminal" evidence="3">
    <location>
        <begin position="17"/>
        <end position="63"/>
    </location>
</feature>
<organism evidence="4 5">
    <name type="scientific">Kocuria soli</name>
    <dbReference type="NCBI Taxonomy" id="2485125"/>
    <lineage>
        <taxon>Bacteria</taxon>
        <taxon>Bacillati</taxon>
        <taxon>Actinomycetota</taxon>
        <taxon>Actinomycetes</taxon>
        <taxon>Micrococcales</taxon>
        <taxon>Micrococcaceae</taxon>
        <taxon>Kocuria</taxon>
    </lineage>
</organism>
<name>A0A3N3ZTG4_9MICC</name>
<dbReference type="Pfam" id="PF13400">
    <property type="entry name" value="Tad"/>
    <property type="match status" value="1"/>
</dbReference>
<dbReference type="AlphaFoldDB" id="A0A3N3ZTG4"/>
<keyword evidence="2" id="KW-1133">Transmembrane helix</keyword>
<protein>
    <recommendedName>
        <fullName evidence="3">Putative Flp pilus-assembly TadG-like N-terminal domain-containing protein</fullName>
    </recommendedName>
</protein>
<keyword evidence="2" id="KW-0812">Transmembrane</keyword>
<dbReference type="EMBL" id="RKMF01000001">
    <property type="protein sequence ID" value="ROZ65590.1"/>
    <property type="molecule type" value="Genomic_DNA"/>
</dbReference>
<evidence type="ECO:0000313" key="5">
    <source>
        <dbReference type="Proteomes" id="UP000270616"/>
    </source>
</evidence>
<evidence type="ECO:0000259" key="3">
    <source>
        <dbReference type="Pfam" id="PF13400"/>
    </source>
</evidence>
<feature type="transmembrane region" description="Helical" evidence="2">
    <location>
        <begin position="20"/>
        <end position="40"/>
    </location>
</feature>
<gene>
    <name evidence="4" type="ORF">EDL96_00335</name>
</gene>
<dbReference type="InterPro" id="IPR028087">
    <property type="entry name" value="Tad_N"/>
</dbReference>
<dbReference type="OrthoDB" id="4882162at2"/>
<comment type="caution">
    <text evidence="4">The sequence shown here is derived from an EMBL/GenBank/DDBJ whole genome shotgun (WGS) entry which is preliminary data.</text>
</comment>
<dbReference type="NCBIfam" id="TIGR03816">
    <property type="entry name" value="tadE_like_DECH"/>
    <property type="match status" value="1"/>
</dbReference>
<feature type="region of interest" description="Disordered" evidence="1">
    <location>
        <begin position="120"/>
        <end position="139"/>
    </location>
</feature>
<proteinExistence type="predicted"/>
<evidence type="ECO:0000256" key="2">
    <source>
        <dbReference type="SAM" id="Phobius"/>
    </source>
</evidence>
<evidence type="ECO:0000313" key="4">
    <source>
        <dbReference type="EMBL" id="ROZ65590.1"/>
    </source>
</evidence>
<evidence type="ECO:0000256" key="1">
    <source>
        <dbReference type="SAM" id="MobiDB-lite"/>
    </source>
</evidence>
<dbReference type="Proteomes" id="UP000270616">
    <property type="component" value="Unassembled WGS sequence"/>
</dbReference>
<sequence length="139" mass="13983">MNNDVDHPVPPDHQDHGAGTVFGLIIVLVAIFLLGGVLLVGQAGVLKHRAGNAADLAALAAADTARGLVPGDPCDAARRVAEENGAELLECSLVEPDLTTVDVTVGIDLPGVLSPLGQAKNVSRAGPPEDSPFAAQAGA</sequence>
<reference evidence="4 5" key="1">
    <citation type="submission" date="2018-10" db="EMBL/GenBank/DDBJ databases">
        <title>Kocuria sp. M5W7-7, whole genome shotgun sequence.</title>
        <authorList>
            <person name="Tuo L."/>
        </authorList>
    </citation>
    <scope>NUCLEOTIDE SEQUENCE [LARGE SCALE GENOMIC DNA]</scope>
    <source>
        <strain evidence="4 5">M5W7-7</strain>
    </source>
</reference>
<dbReference type="InterPro" id="IPR021202">
    <property type="entry name" value="Rv3654c-like"/>
</dbReference>
<keyword evidence="5" id="KW-1185">Reference proteome</keyword>